<feature type="domain" description="MARVEL" evidence="6">
    <location>
        <begin position="22"/>
        <end position="138"/>
    </location>
</feature>
<reference evidence="7" key="1">
    <citation type="submission" date="2022-07" db="EMBL/GenBank/DDBJ databases">
        <title>Phylogenomic reconstructions and comparative analyses of Kickxellomycotina fungi.</title>
        <authorList>
            <person name="Reynolds N.K."/>
            <person name="Stajich J.E."/>
            <person name="Barry K."/>
            <person name="Grigoriev I.V."/>
            <person name="Crous P."/>
            <person name="Smith M.E."/>
        </authorList>
    </citation>
    <scope>NUCLEOTIDE SEQUENCE</scope>
    <source>
        <strain evidence="7">RSA 1196</strain>
    </source>
</reference>
<evidence type="ECO:0000259" key="6">
    <source>
        <dbReference type="Pfam" id="PF01284"/>
    </source>
</evidence>
<keyword evidence="4 5" id="KW-0472">Membrane</keyword>
<feature type="transmembrane region" description="Helical" evidence="5">
    <location>
        <begin position="119"/>
        <end position="140"/>
    </location>
</feature>
<gene>
    <name evidence="7" type="ORF">IWQ62_004708</name>
</gene>
<feature type="transmembrane region" description="Helical" evidence="5">
    <location>
        <begin position="12"/>
        <end position="38"/>
    </location>
</feature>
<evidence type="ECO:0000313" key="7">
    <source>
        <dbReference type="EMBL" id="KAJ1959200.1"/>
    </source>
</evidence>
<dbReference type="AlphaFoldDB" id="A0A9W8E0D5"/>
<accession>A0A9W8E0D5</accession>
<comment type="caution">
    <text evidence="7">The sequence shown here is derived from an EMBL/GenBank/DDBJ whole genome shotgun (WGS) entry which is preliminary data.</text>
</comment>
<keyword evidence="2 5" id="KW-0812">Transmembrane</keyword>
<feature type="transmembrane region" description="Helical" evidence="5">
    <location>
        <begin position="88"/>
        <end position="107"/>
    </location>
</feature>
<evidence type="ECO:0000256" key="2">
    <source>
        <dbReference type="ARBA" id="ARBA00022692"/>
    </source>
</evidence>
<protein>
    <recommendedName>
        <fullName evidence="6">MARVEL domain-containing protein</fullName>
    </recommendedName>
</protein>
<dbReference type="GO" id="GO:0016020">
    <property type="term" value="C:membrane"/>
    <property type="evidence" value="ECO:0007669"/>
    <property type="project" value="UniProtKB-SubCell"/>
</dbReference>
<dbReference type="Proteomes" id="UP001150925">
    <property type="component" value="Unassembled WGS sequence"/>
</dbReference>
<name>A0A9W8E0D5_9FUNG</name>
<dbReference type="OrthoDB" id="2117453at2759"/>
<keyword evidence="8" id="KW-1185">Reference proteome</keyword>
<proteinExistence type="predicted"/>
<dbReference type="Pfam" id="PF01284">
    <property type="entry name" value="MARVEL"/>
    <property type="match status" value="1"/>
</dbReference>
<comment type="subcellular location">
    <subcellularLocation>
        <location evidence="1">Membrane</location>
        <topology evidence="1">Multi-pass membrane protein</topology>
    </subcellularLocation>
</comment>
<keyword evidence="3 5" id="KW-1133">Transmembrane helix</keyword>
<evidence type="ECO:0000256" key="3">
    <source>
        <dbReference type="ARBA" id="ARBA00022989"/>
    </source>
</evidence>
<evidence type="ECO:0000256" key="1">
    <source>
        <dbReference type="ARBA" id="ARBA00004141"/>
    </source>
</evidence>
<dbReference type="InterPro" id="IPR008253">
    <property type="entry name" value="Marvel"/>
</dbReference>
<evidence type="ECO:0000256" key="4">
    <source>
        <dbReference type="ARBA" id="ARBA00023136"/>
    </source>
</evidence>
<sequence>MRLKFNIFDRARLISLSLGGLSAFLVMCFGASIAHWAGPWTPSAYGFIIFNAVFSLAVVGLMATAPLFHQRFGKPLFRYLVEPLTEAVLTGMLTVFWFSGFVAVTVVRPVECPLSVCGVAKGTIAFSFFALAAFGLLFAIRLRDCLYKHQLKRELANKENMVSVSSTPQLLKGDVPLPPPPAFPSTLTHPVVNPGLPVSSNGA</sequence>
<evidence type="ECO:0000256" key="5">
    <source>
        <dbReference type="SAM" id="Phobius"/>
    </source>
</evidence>
<evidence type="ECO:0000313" key="8">
    <source>
        <dbReference type="Proteomes" id="UP001150925"/>
    </source>
</evidence>
<organism evidence="7 8">
    <name type="scientific">Dispira parvispora</name>
    <dbReference type="NCBI Taxonomy" id="1520584"/>
    <lineage>
        <taxon>Eukaryota</taxon>
        <taxon>Fungi</taxon>
        <taxon>Fungi incertae sedis</taxon>
        <taxon>Zoopagomycota</taxon>
        <taxon>Kickxellomycotina</taxon>
        <taxon>Dimargaritomycetes</taxon>
        <taxon>Dimargaritales</taxon>
        <taxon>Dimargaritaceae</taxon>
        <taxon>Dispira</taxon>
    </lineage>
</organism>
<dbReference type="EMBL" id="JANBPY010001654">
    <property type="protein sequence ID" value="KAJ1959200.1"/>
    <property type="molecule type" value="Genomic_DNA"/>
</dbReference>
<feature type="transmembrane region" description="Helical" evidence="5">
    <location>
        <begin position="44"/>
        <end position="68"/>
    </location>
</feature>